<dbReference type="AlphaFoldDB" id="A0A834K439"/>
<gene>
    <name evidence="2" type="ORF">H0235_016453</name>
</gene>
<name>A0A834K439_VESPE</name>
<organism evidence="2 3">
    <name type="scientific">Vespula pensylvanica</name>
    <name type="common">Western yellow jacket</name>
    <name type="synonym">Wasp</name>
    <dbReference type="NCBI Taxonomy" id="30213"/>
    <lineage>
        <taxon>Eukaryota</taxon>
        <taxon>Metazoa</taxon>
        <taxon>Ecdysozoa</taxon>
        <taxon>Arthropoda</taxon>
        <taxon>Hexapoda</taxon>
        <taxon>Insecta</taxon>
        <taxon>Pterygota</taxon>
        <taxon>Neoptera</taxon>
        <taxon>Endopterygota</taxon>
        <taxon>Hymenoptera</taxon>
        <taxon>Apocrita</taxon>
        <taxon>Aculeata</taxon>
        <taxon>Vespoidea</taxon>
        <taxon>Vespidae</taxon>
        <taxon>Vespinae</taxon>
        <taxon>Vespula</taxon>
    </lineage>
</organism>
<dbReference type="EMBL" id="JACSDY010000020">
    <property type="protein sequence ID" value="KAF7396916.1"/>
    <property type="molecule type" value="Genomic_DNA"/>
</dbReference>
<accession>A0A834K439</accession>
<keyword evidence="3" id="KW-1185">Reference proteome</keyword>
<feature type="region of interest" description="Disordered" evidence="1">
    <location>
        <begin position="17"/>
        <end position="39"/>
    </location>
</feature>
<proteinExistence type="predicted"/>
<evidence type="ECO:0000256" key="1">
    <source>
        <dbReference type="SAM" id="MobiDB-lite"/>
    </source>
</evidence>
<reference evidence="2" key="1">
    <citation type="journal article" date="2020" name="G3 (Bethesda)">
        <title>High-Quality Assemblies for Three Invasive Social Wasps from the &lt;i&gt;Vespula&lt;/i&gt; Genus.</title>
        <authorList>
            <person name="Harrop T.W.R."/>
            <person name="Guhlin J."/>
            <person name="McLaughlin G.M."/>
            <person name="Permina E."/>
            <person name="Stockwell P."/>
            <person name="Gilligan J."/>
            <person name="Le Lec M.F."/>
            <person name="Gruber M.A.M."/>
            <person name="Quinn O."/>
            <person name="Lovegrove M."/>
            <person name="Duncan E.J."/>
            <person name="Remnant E.J."/>
            <person name="Van Eeckhoven J."/>
            <person name="Graham B."/>
            <person name="Knapp R.A."/>
            <person name="Langford K.W."/>
            <person name="Kronenberg Z."/>
            <person name="Press M.O."/>
            <person name="Eacker S.M."/>
            <person name="Wilson-Rankin E.E."/>
            <person name="Purcell J."/>
            <person name="Lester P.J."/>
            <person name="Dearden P.K."/>
        </authorList>
    </citation>
    <scope>NUCLEOTIDE SEQUENCE</scope>
    <source>
        <strain evidence="2">Volc-1</strain>
    </source>
</reference>
<dbReference type="Proteomes" id="UP000600918">
    <property type="component" value="Unassembled WGS sequence"/>
</dbReference>
<evidence type="ECO:0000313" key="2">
    <source>
        <dbReference type="EMBL" id="KAF7396916.1"/>
    </source>
</evidence>
<sequence>MGSVLARNAKETGNSSRIFDDLDLGSTRKPGPKAKLPVPMKEGGLVRLPREVILERVDQQGRIVSTGYLDVPEFKRINDSSFSFFDDSSLQLNVRSDRYLTAATTEVLSELRGSPTLNRKGVIKKRSALIGLRTTKDFKDHGLAVVILMHLESDLGSFVRVAEEMKRERNNCAT</sequence>
<evidence type="ECO:0000313" key="3">
    <source>
        <dbReference type="Proteomes" id="UP000600918"/>
    </source>
</evidence>
<comment type="caution">
    <text evidence="2">The sequence shown here is derived from an EMBL/GenBank/DDBJ whole genome shotgun (WGS) entry which is preliminary data.</text>
</comment>
<protein>
    <submittedName>
        <fullName evidence="2">Uncharacterized protein</fullName>
    </submittedName>
</protein>